<dbReference type="Gene3D" id="1.10.10.10">
    <property type="entry name" value="Winged helix-like DNA-binding domain superfamily/Winged helix DNA-binding domain"/>
    <property type="match status" value="1"/>
</dbReference>
<evidence type="ECO:0000256" key="1">
    <source>
        <dbReference type="ARBA" id="ARBA00022679"/>
    </source>
</evidence>
<dbReference type="SUPFAM" id="SSF46785">
    <property type="entry name" value="Winged helix' DNA-binding domain"/>
    <property type="match status" value="1"/>
</dbReference>
<dbReference type="InterPro" id="IPR000835">
    <property type="entry name" value="HTH_MarR-typ"/>
</dbReference>
<feature type="domain" description="N-acetyltransferase" evidence="3">
    <location>
        <begin position="144"/>
        <end position="291"/>
    </location>
</feature>
<dbReference type="PROSITE" id="PS51186">
    <property type="entry name" value="GNAT"/>
    <property type="match status" value="1"/>
</dbReference>
<keyword evidence="1 4" id="KW-0808">Transferase</keyword>
<dbReference type="InterPro" id="IPR016181">
    <property type="entry name" value="Acyl_CoA_acyltransferase"/>
</dbReference>
<dbReference type="AlphaFoldDB" id="A0A843YD72"/>
<dbReference type="Pfam" id="PF00583">
    <property type="entry name" value="Acetyltransf_1"/>
    <property type="match status" value="1"/>
</dbReference>
<evidence type="ECO:0000313" key="5">
    <source>
        <dbReference type="Proteomes" id="UP000444174"/>
    </source>
</evidence>
<sequence length="291" mass="31857">MTLDPISRIRRFNRAVTTEVGALNQSFLGRGRPLGHARVLHAIDHFGSDLGTIRRHLDLDKTVLSRTLKALEHEGLVQFEDNPNDARKRRALLTETGQAEAAAYNALSDAQAQKVLDRHPRPDALLAAMDLVASALAAERMEIVTTDPRAPDAIACLEAYYAELAQRLERGFDVSLSADPEAADMLPPRGAFFVALSDGLAQGCVGLKGTDKGYAEIKRLWVAPSARGLGLAQRLMDSCAAAARDLGIDLLRLDTNSALPEAAALYRKLGWAEIDRFNDDPYPDLFFEKRL</sequence>
<dbReference type="Proteomes" id="UP000444174">
    <property type="component" value="Unassembled WGS sequence"/>
</dbReference>
<evidence type="ECO:0000259" key="3">
    <source>
        <dbReference type="PROSITE" id="PS51186"/>
    </source>
</evidence>
<dbReference type="InterPro" id="IPR036390">
    <property type="entry name" value="WH_DNA-bd_sf"/>
</dbReference>
<dbReference type="GO" id="GO:0003700">
    <property type="term" value="F:DNA-binding transcription factor activity"/>
    <property type="evidence" value="ECO:0007669"/>
    <property type="project" value="InterPro"/>
</dbReference>
<proteinExistence type="predicted"/>
<evidence type="ECO:0000313" key="4">
    <source>
        <dbReference type="EMBL" id="MQQ08976.1"/>
    </source>
</evidence>
<dbReference type="GO" id="GO:0016747">
    <property type="term" value="F:acyltransferase activity, transferring groups other than amino-acyl groups"/>
    <property type="evidence" value="ECO:0007669"/>
    <property type="project" value="InterPro"/>
</dbReference>
<protein>
    <submittedName>
        <fullName evidence="4">GNAT family N-acetyltransferase</fullName>
    </submittedName>
</protein>
<dbReference type="InterPro" id="IPR000182">
    <property type="entry name" value="GNAT_dom"/>
</dbReference>
<organism evidence="4 5">
    <name type="scientific">Tritonibacter litoralis</name>
    <dbReference type="NCBI Taxonomy" id="2662264"/>
    <lineage>
        <taxon>Bacteria</taxon>
        <taxon>Pseudomonadati</taxon>
        <taxon>Pseudomonadota</taxon>
        <taxon>Alphaproteobacteria</taxon>
        <taxon>Rhodobacterales</taxon>
        <taxon>Paracoccaceae</taxon>
        <taxon>Tritonibacter</taxon>
    </lineage>
</organism>
<keyword evidence="5" id="KW-1185">Reference proteome</keyword>
<dbReference type="Pfam" id="PF12802">
    <property type="entry name" value="MarR_2"/>
    <property type="match status" value="1"/>
</dbReference>
<gene>
    <name evidence="4" type="ORF">GFB49_10970</name>
</gene>
<name>A0A843YD72_9RHOB</name>
<dbReference type="InterPro" id="IPR050832">
    <property type="entry name" value="Bact_Acetyltransf"/>
</dbReference>
<accession>A0A843YD72</accession>
<dbReference type="EMBL" id="WIBF01000006">
    <property type="protein sequence ID" value="MQQ08976.1"/>
    <property type="molecule type" value="Genomic_DNA"/>
</dbReference>
<keyword evidence="2" id="KW-0012">Acyltransferase</keyword>
<dbReference type="RefSeq" id="WP_153215926.1">
    <property type="nucleotide sequence ID" value="NZ_WIBF01000006.1"/>
</dbReference>
<comment type="caution">
    <text evidence="4">The sequence shown here is derived from an EMBL/GenBank/DDBJ whole genome shotgun (WGS) entry which is preliminary data.</text>
</comment>
<dbReference type="PANTHER" id="PTHR43877">
    <property type="entry name" value="AMINOALKYLPHOSPHONATE N-ACETYLTRANSFERASE-RELATED-RELATED"/>
    <property type="match status" value="1"/>
</dbReference>
<dbReference type="PANTHER" id="PTHR43877:SF2">
    <property type="entry name" value="AMINOALKYLPHOSPHONATE N-ACETYLTRANSFERASE-RELATED"/>
    <property type="match status" value="1"/>
</dbReference>
<dbReference type="InterPro" id="IPR036388">
    <property type="entry name" value="WH-like_DNA-bd_sf"/>
</dbReference>
<dbReference type="SUPFAM" id="SSF55729">
    <property type="entry name" value="Acyl-CoA N-acyltransferases (Nat)"/>
    <property type="match status" value="1"/>
</dbReference>
<dbReference type="Gene3D" id="3.40.630.30">
    <property type="match status" value="1"/>
</dbReference>
<dbReference type="CDD" id="cd04301">
    <property type="entry name" value="NAT_SF"/>
    <property type="match status" value="1"/>
</dbReference>
<evidence type="ECO:0000256" key="2">
    <source>
        <dbReference type="ARBA" id="ARBA00023315"/>
    </source>
</evidence>
<reference evidence="4 5" key="1">
    <citation type="submission" date="2019-10" db="EMBL/GenBank/DDBJ databases">
        <title>Epibacterium sp. nov., isolated from seawater.</title>
        <authorList>
            <person name="Zhang X."/>
            <person name="Li N."/>
        </authorList>
    </citation>
    <scope>NUCLEOTIDE SEQUENCE [LARGE SCALE GENOMIC DNA]</scope>
    <source>
        <strain evidence="4 5">SM1979</strain>
    </source>
</reference>